<evidence type="ECO:0000313" key="2">
    <source>
        <dbReference type="Proteomes" id="UP001595833"/>
    </source>
</evidence>
<name>A0ABV9Y0X4_9PSEU</name>
<keyword evidence="2" id="KW-1185">Reference proteome</keyword>
<dbReference type="EMBL" id="JBHSJB010000017">
    <property type="protein sequence ID" value="MFC5055903.1"/>
    <property type="molecule type" value="Genomic_DNA"/>
</dbReference>
<dbReference type="Proteomes" id="UP001595833">
    <property type="component" value="Unassembled WGS sequence"/>
</dbReference>
<gene>
    <name evidence="1" type="ORF">ACFPFM_19345</name>
</gene>
<evidence type="ECO:0000313" key="1">
    <source>
        <dbReference type="EMBL" id="MFC5055903.1"/>
    </source>
</evidence>
<comment type="caution">
    <text evidence="1">The sequence shown here is derived from an EMBL/GenBank/DDBJ whole genome shotgun (WGS) entry which is preliminary data.</text>
</comment>
<dbReference type="RefSeq" id="WP_344040797.1">
    <property type="nucleotide sequence ID" value="NZ_BAAAKE010000025.1"/>
</dbReference>
<protein>
    <submittedName>
        <fullName evidence="1">Uncharacterized protein</fullName>
    </submittedName>
</protein>
<reference evidence="2" key="1">
    <citation type="journal article" date="2019" name="Int. J. Syst. Evol. Microbiol.">
        <title>The Global Catalogue of Microorganisms (GCM) 10K type strain sequencing project: providing services to taxonomists for standard genome sequencing and annotation.</title>
        <authorList>
            <consortium name="The Broad Institute Genomics Platform"/>
            <consortium name="The Broad Institute Genome Sequencing Center for Infectious Disease"/>
            <person name="Wu L."/>
            <person name="Ma J."/>
        </authorList>
    </citation>
    <scope>NUCLEOTIDE SEQUENCE [LARGE SCALE GENOMIC DNA]</scope>
    <source>
        <strain evidence="2">KCTC 12848</strain>
    </source>
</reference>
<accession>A0ABV9Y0X4</accession>
<organism evidence="1 2">
    <name type="scientific">Saccharothrix xinjiangensis</name>
    <dbReference type="NCBI Taxonomy" id="204798"/>
    <lineage>
        <taxon>Bacteria</taxon>
        <taxon>Bacillati</taxon>
        <taxon>Actinomycetota</taxon>
        <taxon>Actinomycetes</taxon>
        <taxon>Pseudonocardiales</taxon>
        <taxon>Pseudonocardiaceae</taxon>
        <taxon>Saccharothrix</taxon>
    </lineage>
</organism>
<sequence length="100" mass="10977">MILSGIVQGNGEIASGTGFTVKNIKNDKNDKNDILDIGVWIGFDQSFETVPSVTATLCAWTEQEATEVMYIRYATPSKDSAWIHFLAQSSNWKICFIAAG</sequence>
<proteinExistence type="predicted"/>